<dbReference type="HOGENOM" id="CLU_3183879_0_0_9"/>
<dbReference type="Proteomes" id="UP000006028">
    <property type="component" value="Unassembled WGS sequence"/>
</dbReference>
<protein>
    <submittedName>
        <fullName evidence="1">Uncharacterized protein</fullName>
    </submittedName>
</protein>
<evidence type="ECO:0000313" key="2">
    <source>
        <dbReference type="Proteomes" id="UP000006028"/>
    </source>
</evidence>
<proteinExistence type="predicted"/>
<comment type="caution">
    <text evidence="1">The sequence shown here is derived from an EMBL/GenBank/DDBJ whole genome shotgun (WGS) entry which is preliminary data.</text>
</comment>
<reference evidence="1 2" key="1">
    <citation type="submission" date="2010-08" db="EMBL/GenBank/DDBJ databases">
        <authorList>
            <person name="Weinstock G."/>
            <person name="Sodergren E."/>
            <person name="Clifton S."/>
            <person name="Fulton L."/>
            <person name="Fulton B."/>
            <person name="Courtney L."/>
            <person name="Fronick C."/>
            <person name="Harrison M."/>
            <person name="Strong C."/>
            <person name="Farmer C."/>
            <person name="Delahaunty K."/>
            <person name="Markovic C."/>
            <person name="Hall O."/>
            <person name="Minx P."/>
            <person name="Tomlinson C."/>
            <person name="Mitreva M."/>
            <person name="Hou S."/>
            <person name="Chen J."/>
            <person name="Wollam A."/>
            <person name="Pepin K.H."/>
            <person name="Johnson M."/>
            <person name="Bhonagiri V."/>
            <person name="Zhang X."/>
            <person name="Suruliraj S."/>
            <person name="Warren W."/>
            <person name="Chinwalla A."/>
            <person name="Mardis E.R."/>
            <person name="Wilson R.K."/>
        </authorList>
    </citation>
    <scope>NUCLEOTIDE SEQUENCE [LARGE SCALE GENOMIC DNA]</scope>
    <source>
        <strain evidence="1 2">KLE1255</strain>
    </source>
</reference>
<gene>
    <name evidence="1" type="ORF">HMPREF9436_02134</name>
</gene>
<name>E2ZKD1_9FIRM</name>
<organism evidence="1 2">
    <name type="scientific">Faecalibacterium cf. prausnitzii KLE1255</name>
    <dbReference type="NCBI Taxonomy" id="748224"/>
    <lineage>
        <taxon>Bacteria</taxon>
        <taxon>Bacillati</taxon>
        <taxon>Bacillota</taxon>
        <taxon>Clostridia</taxon>
        <taxon>Eubacteriales</taxon>
        <taxon>Oscillospiraceae</taxon>
        <taxon>Faecalibacterium</taxon>
    </lineage>
</organism>
<dbReference type="STRING" id="748224.HMPREF9436_02134"/>
<dbReference type="BioCyc" id="FCF748224-HMP:GTSS-1240-MONOMER"/>
<sequence>MPVSSLASLPPINLFSRYEYVCIITGLTAFAKVYPHCFWQNDRFFL</sequence>
<accession>E2ZKD1</accession>
<evidence type="ECO:0000313" key="1">
    <source>
        <dbReference type="EMBL" id="EFQ06446.1"/>
    </source>
</evidence>
<dbReference type="AlphaFoldDB" id="E2ZKD1"/>
<dbReference type="EMBL" id="AECU01000170">
    <property type="protein sequence ID" value="EFQ06446.1"/>
    <property type="molecule type" value="Genomic_DNA"/>
</dbReference>